<dbReference type="InterPro" id="IPR036390">
    <property type="entry name" value="WH_DNA-bd_sf"/>
</dbReference>
<dbReference type="EMBL" id="FUWY01000001">
    <property type="protein sequence ID" value="SJZ42672.1"/>
    <property type="molecule type" value="Genomic_DNA"/>
</dbReference>
<dbReference type="InterPro" id="IPR013196">
    <property type="entry name" value="HTH_11"/>
</dbReference>
<evidence type="ECO:0000313" key="5">
    <source>
        <dbReference type="Proteomes" id="UP000243297"/>
    </source>
</evidence>
<organism evidence="4 5">
    <name type="scientific">Anaerorhabdus furcosa</name>
    <dbReference type="NCBI Taxonomy" id="118967"/>
    <lineage>
        <taxon>Bacteria</taxon>
        <taxon>Bacillati</taxon>
        <taxon>Bacillota</taxon>
        <taxon>Erysipelotrichia</taxon>
        <taxon>Erysipelotrichales</taxon>
        <taxon>Erysipelotrichaceae</taxon>
        <taxon>Anaerorhabdus</taxon>
    </lineage>
</organism>
<keyword evidence="1" id="KW-0805">Transcription regulation</keyword>
<dbReference type="InterPro" id="IPR051534">
    <property type="entry name" value="CBASS_pafABC_assoc_protein"/>
</dbReference>
<dbReference type="InterPro" id="IPR026881">
    <property type="entry name" value="WYL_dom"/>
</dbReference>
<evidence type="ECO:0000313" key="4">
    <source>
        <dbReference type="EMBL" id="SJZ42672.1"/>
    </source>
</evidence>
<dbReference type="GO" id="GO:0003700">
    <property type="term" value="F:DNA-binding transcription factor activity"/>
    <property type="evidence" value="ECO:0007669"/>
    <property type="project" value="InterPro"/>
</dbReference>
<dbReference type="OrthoDB" id="9815009at2"/>
<dbReference type="AlphaFoldDB" id="A0A1T4KJQ8"/>
<dbReference type="InterPro" id="IPR028349">
    <property type="entry name" value="PafC-like"/>
</dbReference>
<evidence type="ECO:0000256" key="1">
    <source>
        <dbReference type="ARBA" id="ARBA00023015"/>
    </source>
</evidence>
<dbReference type="Pfam" id="PF08279">
    <property type="entry name" value="HTH_11"/>
    <property type="match status" value="1"/>
</dbReference>
<dbReference type="SUPFAM" id="SSF46785">
    <property type="entry name" value="Winged helix' DNA-binding domain"/>
    <property type="match status" value="1"/>
</dbReference>
<dbReference type="PROSITE" id="PS51000">
    <property type="entry name" value="HTH_DEOR_2"/>
    <property type="match status" value="1"/>
</dbReference>
<dbReference type="Pfam" id="PF13280">
    <property type="entry name" value="WYL"/>
    <property type="match status" value="1"/>
</dbReference>
<dbReference type="PANTHER" id="PTHR34580:SF1">
    <property type="entry name" value="PROTEIN PAFC"/>
    <property type="match status" value="1"/>
</dbReference>
<dbReference type="RefSeq" id="WP_078711001.1">
    <property type="nucleotide sequence ID" value="NZ_FUWY01000001.1"/>
</dbReference>
<gene>
    <name evidence="4" type="ORF">SAMN02745191_0572</name>
</gene>
<dbReference type="PIRSF" id="PIRSF016838">
    <property type="entry name" value="PafC"/>
    <property type="match status" value="1"/>
</dbReference>
<accession>A0A1T4KJQ8</accession>
<dbReference type="Proteomes" id="UP000243297">
    <property type="component" value="Unassembled WGS sequence"/>
</dbReference>
<dbReference type="STRING" id="118967.SAMN02745191_0572"/>
<evidence type="ECO:0000259" key="3">
    <source>
        <dbReference type="PROSITE" id="PS51000"/>
    </source>
</evidence>
<feature type="domain" description="HTH deoR-type" evidence="3">
    <location>
        <begin position="2"/>
        <end position="57"/>
    </location>
</feature>
<keyword evidence="2" id="KW-0804">Transcription</keyword>
<name>A0A1T4KJQ8_9FIRM</name>
<dbReference type="GO" id="GO:0003677">
    <property type="term" value="F:DNA binding"/>
    <property type="evidence" value="ECO:0007669"/>
    <property type="project" value="UniProtKB-KW"/>
</dbReference>
<dbReference type="InterPro" id="IPR057727">
    <property type="entry name" value="WCX_dom"/>
</dbReference>
<dbReference type="InterPro" id="IPR001034">
    <property type="entry name" value="DeoR_HTH"/>
</dbReference>
<dbReference type="InterPro" id="IPR036388">
    <property type="entry name" value="WH-like_DNA-bd_sf"/>
</dbReference>
<sequence length="310" mass="36269">MKIDRLMSIVFVLLDKKRISAKELADMFEVSLRTIYRDIDAIDLAGVPIYSTPGVGGGFEIMPNYKIDKNVFSPSDLTAILTGLSSLTNMIKGDELMNALAKIKSFIPPERAKEIELKVNQIYVDLNSWNVNSNIQPYLEDIKTALQSNNLTSFEYIAHHGNITNRIVEPYQLVLKNSHWYLYGYCYQRNDFRMFKLSRMLNLQIKNECFIRRDYQKPQLEFSEVLQTMQTKIKIRIHKCILDRVLDYCSYDNFSPDGDDYFIVDFPFVENDYHYDILLSFADKCECLEPPHFRTNLKSKLYDTLSLYKD</sequence>
<dbReference type="PROSITE" id="PS52050">
    <property type="entry name" value="WYL"/>
    <property type="match status" value="1"/>
</dbReference>
<proteinExistence type="predicted"/>
<dbReference type="Pfam" id="PF25583">
    <property type="entry name" value="WCX"/>
    <property type="match status" value="1"/>
</dbReference>
<reference evidence="5" key="1">
    <citation type="submission" date="2017-02" db="EMBL/GenBank/DDBJ databases">
        <authorList>
            <person name="Varghese N."/>
            <person name="Submissions S."/>
        </authorList>
    </citation>
    <scope>NUCLEOTIDE SEQUENCE [LARGE SCALE GENOMIC DNA]</scope>
    <source>
        <strain evidence="5">ATCC 25662</strain>
    </source>
</reference>
<keyword evidence="5" id="KW-1185">Reference proteome</keyword>
<protein>
    <submittedName>
        <fullName evidence="4">Predicted DNA-binding transcriptional regulator YafY, contains an HTH and WYL domains</fullName>
    </submittedName>
</protein>
<dbReference type="PANTHER" id="PTHR34580">
    <property type="match status" value="1"/>
</dbReference>
<keyword evidence="4" id="KW-0238">DNA-binding</keyword>
<dbReference type="Gene3D" id="1.10.10.10">
    <property type="entry name" value="Winged helix-like DNA-binding domain superfamily/Winged helix DNA-binding domain"/>
    <property type="match status" value="1"/>
</dbReference>
<evidence type="ECO:0000256" key="2">
    <source>
        <dbReference type="ARBA" id="ARBA00023163"/>
    </source>
</evidence>